<dbReference type="InterPro" id="IPR033932">
    <property type="entry name" value="YtcJ-like"/>
</dbReference>
<dbReference type="PROSITE" id="PS51257">
    <property type="entry name" value="PROKAR_LIPOPROTEIN"/>
    <property type="match status" value="1"/>
</dbReference>
<accession>A0ABS1X0G1</accession>
<comment type="caution">
    <text evidence="3">The sequence shown here is derived from an EMBL/GenBank/DDBJ whole genome shotgun (WGS) entry which is preliminary data.</text>
</comment>
<evidence type="ECO:0000313" key="3">
    <source>
        <dbReference type="EMBL" id="MBM0106694.1"/>
    </source>
</evidence>
<keyword evidence="1" id="KW-0732">Signal</keyword>
<organism evidence="3 4">
    <name type="scientific">Steroidobacter gossypii</name>
    <dbReference type="NCBI Taxonomy" id="2805490"/>
    <lineage>
        <taxon>Bacteria</taxon>
        <taxon>Pseudomonadati</taxon>
        <taxon>Pseudomonadota</taxon>
        <taxon>Gammaproteobacteria</taxon>
        <taxon>Steroidobacterales</taxon>
        <taxon>Steroidobacteraceae</taxon>
        <taxon>Steroidobacter</taxon>
    </lineage>
</organism>
<dbReference type="Gene3D" id="2.30.40.10">
    <property type="entry name" value="Urease, subunit C, domain 1"/>
    <property type="match status" value="1"/>
</dbReference>
<feature type="domain" description="Amidohydrolase 3" evidence="2">
    <location>
        <begin position="76"/>
        <end position="566"/>
    </location>
</feature>
<sequence>MRSRQVFRSAIVLLGGVGFALSCAAKESADLLMYNGKVLTVDREFSIASAVAVKDGKILAVGGDDLAKQYDAKRSIDLKGRTLLPGFTDTHIHIRTSARRDVDLIDVKSIAELQQLVRKKAQELGPGQWITGYGWDEALFPEKRNPSRADLDAAAPNNPVALTRAGGHSIVGNSAAIKLAGLTPQTPDPPGGLIEKDAKGELNGVVRESNDIYLRHAPANKWEDVSASYLASLKALLPLGITSVMDASGTIDDEPVGKGGTDKPSARVTYKRAKGIYDKHGADLPRLALYISYPGAERLNAYPHRTGYGDDRVRIGPIGETAVDGGFTGPTAWTLADYKGMPGFRGKGRFTDAQLQEIVDVSAKRGWQMGLHAIGDAAIVQTVNAYSKSLRATGIVNKDHRWFLDHFTIMPPDETMKVMAEDKIMIAQQPNFTYNLEDRYVQTLDDWRLKHTNSVATPAKKFGLFVALGSDNLPIGPMVGLYTAVTRKGMSGKVYGPEEAVTIQEALRMYTANGPYLTFEEKTKGTIEPGKLADMIVLDADPLTIPPERLLDVKVDLTMVGGKVVYDRSAT</sequence>
<dbReference type="InterPro" id="IPR013108">
    <property type="entry name" value="Amidohydro_3"/>
</dbReference>
<dbReference type="Proteomes" id="UP000661077">
    <property type="component" value="Unassembled WGS sequence"/>
</dbReference>
<name>A0ABS1X0G1_9GAMM</name>
<feature type="signal peptide" evidence="1">
    <location>
        <begin position="1"/>
        <end position="24"/>
    </location>
</feature>
<dbReference type="Gene3D" id="3.20.20.140">
    <property type="entry name" value="Metal-dependent hydrolases"/>
    <property type="match status" value="1"/>
</dbReference>
<dbReference type="Pfam" id="PF07969">
    <property type="entry name" value="Amidohydro_3"/>
    <property type="match status" value="1"/>
</dbReference>
<evidence type="ECO:0000259" key="2">
    <source>
        <dbReference type="Pfam" id="PF07969"/>
    </source>
</evidence>
<dbReference type="CDD" id="cd01300">
    <property type="entry name" value="YtcJ_like"/>
    <property type="match status" value="1"/>
</dbReference>
<dbReference type="SUPFAM" id="SSF51556">
    <property type="entry name" value="Metallo-dependent hydrolases"/>
    <property type="match status" value="1"/>
</dbReference>
<dbReference type="PANTHER" id="PTHR22642">
    <property type="entry name" value="IMIDAZOLONEPROPIONASE"/>
    <property type="match status" value="1"/>
</dbReference>
<dbReference type="EMBL" id="JAEVLS010000004">
    <property type="protein sequence ID" value="MBM0106694.1"/>
    <property type="molecule type" value="Genomic_DNA"/>
</dbReference>
<dbReference type="Gene3D" id="3.10.310.70">
    <property type="match status" value="1"/>
</dbReference>
<feature type="chain" id="PRO_5045600470" evidence="1">
    <location>
        <begin position="25"/>
        <end position="571"/>
    </location>
</feature>
<gene>
    <name evidence="3" type="ORF">JM946_18335</name>
</gene>
<keyword evidence="4" id="KW-1185">Reference proteome</keyword>
<dbReference type="InterPro" id="IPR032466">
    <property type="entry name" value="Metal_Hydrolase"/>
</dbReference>
<evidence type="ECO:0000256" key="1">
    <source>
        <dbReference type="SAM" id="SignalP"/>
    </source>
</evidence>
<dbReference type="PANTHER" id="PTHR22642:SF2">
    <property type="entry name" value="PROTEIN LONG AFTER FAR-RED 3"/>
    <property type="match status" value="1"/>
</dbReference>
<protein>
    <submittedName>
        <fullName evidence="3">Amidohydrolase</fullName>
    </submittedName>
</protein>
<dbReference type="RefSeq" id="WP_203168809.1">
    <property type="nucleotide sequence ID" value="NZ_JAEVLS010000004.1"/>
</dbReference>
<dbReference type="InterPro" id="IPR011059">
    <property type="entry name" value="Metal-dep_hydrolase_composite"/>
</dbReference>
<dbReference type="SUPFAM" id="SSF51338">
    <property type="entry name" value="Composite domain of metallo-dependent hydrolases"/>
    <property type="match status" value="1"/>
</dbReference>
<reference evidence="3 4" key="1">
    <citation type="journal article" date="2021" name="Int. J. Syst. Evol. Microbiol.">
        <title>Steroidobacter gossypii sp. nov., isolated from soil of cotton cropping field.</title>
        <authorList>
            <person name="Huang R."/>
            <person name="Yang S."/>
            <person name="Zhen C."/>
            <person name="Liu W."/>
        </authorList>
    </citation>
    <scope>NUCLEOTIDE SEQUENCE [LARGE SCALE GENOMIC DNA]</scope>
    <source>
        <strain evidence="3 4">S1-65</strain>
    </source>
</reference>
<proteinExistence type="predicted"/>
<evidence type="ECO:0000313" key="4">
    <source>
        <dbReference type="Proteomes" id="UP000661077"/>
    </source>
</evidence>